<dbReference type="EMBL" id="JADQDN010000011">
    <property type="protein sequence ID" value="MBF9197785.1"/>
    <property type="molecule type" value="Genomic_DNA"/>
</dbReference>
<protein>
    <submittedName>
        <fullName evidence="2">YeeE/YedE family protein</fullName>
    </submittedName>
</protein>
<gene>
    <name evidence="2" type="ORF">I2H36_17230</name>
</gene>
<evidence type="ECO:0000313" key="2">
    <source>
        <dbReference type="EMBL" id="MBF9197785.1"/>
    </source>
</evidence>
<feature type="transmembrane region" description="Helical" evidence="1">
    <location>
        <begin position="111"/>
        <end position="134"/>
    </location>
</feature>
<dbReference type="Pfam" id="PF20398">
    <property type="entry name" value="DUF6691"/>
    <property type="match status" value="1"/>
</dbReference>
<proteinExistence type="predicted"/>
<dbReference type="RefSeq" id="WP_196265137.1">
    <property type="nucleotide sequence ID" value="NZ_JADQDN010000011.1"/>
</dbReference>
<keyword evidence="1" id="KW-0812">Transmembrane</keyword>
<feature type="transmembrane region" description="Helical" evidence="1">
    <location>
        <begin position="42"/>
        <end position="61"/>
    </location>
</feature>
<keyword evidence="1" id="KW-0472">Membrane</keyword>
<feature type="transmembrane region" description="Helical" evidence="1">
    <location>
        <begin position="81"/>
        <end position="99"/>
    </location>
</feature>
<evidence type="ECO:0000313" key="3">
    <source>
        <dbReference type="Proteomes" id="UP000611708"/>
    </source>
</evidence>
<accession>A0ABS0HWD8</accession>
<comment type="caution">
    <text evidence="2">The sequence shown here is derived from an EMBL/GenBank/DDBJ whole genome shotgun (WGS) entry which is preliminary data.</text>
</comment>
<keyword evidence="1" id="KW-1133">Transmembrane helix</keyword>
<dbReference type="InterPro" id="IPR046513">
    <property type="entry name" value="DUF6691"/>
</dbReference>
<organism evidence="2 3">
    <name type="scientific">Microvirga terrestris</name>
    <dbReference type="NCBI Taxonomy" id="2791024"/>
    <lineage>
        <taxon>Bacteria</taxon>
        <taxon>Pseudomonadati</taxon>
        <taxon>Pseudomonadota</taxon>
        <taxon>Alphaproteobacteria</taxon>
        <taxon>Hyphomicrobiales</taxon>
        <taxon>Methylobacteriaceae</taxon>
        <taxon>Microvirga</taxon>
    </lineage>
</organism>
<name>A0ABS0HWD8_9HYPH</name>
<reference evidence="2 3" key="1">
    <citation type="submission" date="2020-11" db="EMBL/GenBank/DDBJ databases">
        <authorList>
            <person name="Kim M.K."/>
        </authorList>
    </citation>
    <scope>NUCLEOTIDE SEQUENCE [LARGE SCALE GENOMIC DNA]</scope>
    <source>
        <strain evidence="2 3">BT290</strain>
    </source>
</reference>
<sequence>MPLILSAFVSGLLFGLGLIVSQMVNPAKVLAFLDVAGNWDPSLALVMGGAVAVSALGYGIARRRGAPALAPRLEIPTRRDLDSRLITGAALFGIGWGLVGLCPGPALVGLTFGPVTIFAFVAAMLAGMALFRVLPAQWPQATFRRAAPDLDG</sequence>
<keyword evidence="3" id="KW-1185">Reference proteome</keyword>
<evidence type="ECO:0000256" key="1">
    <source>
        <dbReference type="SAM" id="Phobius"/>
    </source>
</evidence>
<dbReference type="Proteomes" id="UP000611708">
    <property type="component" value="Unassembled WGS sequence"/>
</dbReference>